<dbReference type="EMBL" id="JAZHBO010000001">
    <property type="protein sequence ID" value="MEF2154985.1"/>
    <property type="molecule type" value="Genomic_DNA"/>
</dbReference>
<comment type="caution">
    <text evidence="1">The sequence shown here is derived from an EMBL/GenBank/DDBJ whole genome shotgun (WGS) entry which is preliminary data.</text>
</comment>
<keyword evidence="2" id="KW-1185">Reference proteome</keyword>
<protein>
    <recommendedName>
        <fullName evidence="3">Lipoprotein</fullName>
    </recommendedName>
</protein>
<reference evidence="1 2" key="1">
    <citation type="submission" date="2024-01" db="EMBL/GenBank/DDBJ databases">
        <title>Novel species of the genus Luteimonas isolated from rivers.</title>
        <authorList>
            <person name="Lu H."/>
        </authorList>
    </citation>
    <scope>NUCLEOTIDE SEQUENCE [LARGE SCALE GENOMIC DNA]</scope>
    <source>
        <strain evidence="1 2">FXH3W</strain>
    </source>
</reference>
<gene>
    <name evidence="1" type="ORF">V3390_01850</name>
</gene>
<sequence>MALTGCAHMQGRSTQDQFMTAIAQHCGKAYAGRIVADTPKATTPDPFEGKALIMHVRGCANPTQRLDIPFHVGDDHSRTWVVTRTSSGLRLKHDHRHQDGSADVVTMYGGDTSTEGTAQRQEFPVDSESIASFKQNGLTGSVNNTWAMEIHDNTFVYELARPNGRLFRVAFDLTQPLAELPPAPWGH</sequence>
<dbReference type="RefSeq" id="WP_331703624.1">
    <property type="nucleotide sequence ID" value="NZ_JAZHBO010000001.1"/>
</dbReference>
<organism evidence="1 2">
    <name type="scientific">Aquilutibacter rugosus</name>
    <dbReference type="NCBI Taxonomy" id="3115820"/>
    <lineage>
        <taxon>Bacteria</taxon>
        <taxon>Pseudomonadati</taxon>
        <taxon>Pseudomonadota</taxon>
        <taxon>Gammaproteobacteria</taxon>
        <taxon>Lysobacterales</taxon>
        <taxon>Lysobacteraceae</taxon>
        <taxon>Aquilutibacter</taxon>
    </lineage>
</organism>
<evidence type="ECO:0000313" key="2">
    <source>
        <dbReference type="Proteomes" id="UP001356170"/>
    </source>
</evidence>
<evidence type="ECO:0008006" key="3">
    <source>
        <dbReference type="Google" id="ProtNLM"/>
    </source>
</evidence>
<name>A0ABU7UY19_9GAMM</name>
<dbReference type="Proteomes" id="UP001356170">
    <property type="component" value="Unassembled WGS sequence"/>
</dbReference>
<evidence type="ECO:0000313" key="1">
    <source>
        <dbReference type="EMBL" id="MEF2154985.1"/>
    </source>
</evidence>
<proteinExistence type="predicted"/>
<accession>A0ABU7UY19</accession>